<comment type="caution">
    <text evidence="1">The sequence shown here is derived from an EMBL/GenBank/DDBJ whole genome shotgun (WGS) entry which is preliminary data.</text>
</comment>
<dbReference type="AlphaFoldDB" id="A0A6G3XBV8"/>
<sequence length="74" mass="7915">GDFAIRYVLVRDGAPRQMSRVLDATPGLSRLSQLDGSALWRVDRQVARIMITPASGEGEPVPVGSAAVEAHTEI</sequence>
<evidence type="ECO:0000313" key="1">
    <source>
        <dbReference type="EMBL" id="NEE15289.1"/>
    </source>
</evidence>
<feature type="non-terminal residue" evidence="1">
    <location>
        <position position="1"/>
    </location>
</feature>
<dbReference type="EMBL" id="JAAGMN010005564">
    <property type="protein sequence ID" value="NEE15289.1"/>
    <property type="molecule type" value="Genomic_DNA"/>
</dbReference>
<gene>
    <name evidence="1" type="ORF">G3M58_53620</name>
</gene>
<accession>A0A6G3XBV8</accession>
<proteinExistence type="predicted"/>
<protein>
    <submittedName>
        <fullName evidence="1">Uncharacterized protein</fullName>
    </submittedName>
</protein>
<feature type="non-terminal residue" evidence="1">
    <location>
        <position position="74"/>
    </location>
</feature>
<name>A0A6G3XBV8_9ACTN</name>
<reference evidence="1" key="1">
    <citation type="submission" date="2020-01" db="EMBL/GenBank/DDBJ databases">
        <title>Insect and environment-associated Actinomycetes.</title>
        <authorList>
            <person name="Currrie C."/>
            <person name="Chevrette M."/>
            <person name="Carlson C."/>
            <person name="Stubbendieck R."/>
            <person name="Wendt-Pienkowski E."/>
        </authorList>
    </citation>
    <scope>NUCLEOTIDE SEQUENCE</scope>
    <source>
        <strain evidence="1">SID7499</strain>
    </source>
</reference>
<organism evidence="1">
    <name type="scientific">Streptomyces sp. SID7499</name>
    <dbReference type="NCBI Taxonomy" id="2706086"/>
    <lineage>
        <taxon>Bacteria</taxon>
        <taxon>Bacillati</taxon>
        <taxon>Actinomycetota</taxon>
        <taxon>Actinomycetes</taxon>
        <taxon>Kitasatosporales</taxon>
        <taxon>Streptomycetaceae</taxon>
        <taxon>Streptomyces</taxon>
    </lineage>
</organism>